<protein>
    <submittedName>
        <fullName evidence="1">Uncharacterized protein</fullName>
    </submittedName>
</protein>
<feature type="non-terminal residue" evidence="1">
    <location>
        <position position="97"/>
    </location>
</feature>
<proteinExistence type="predicted"/>
<reference evidence="1 2" key="1">
    <citation type="submission" date="2019-03" db="EMBL/GenBank/DDBJ databases">
        <title>Single cell metagenomics reveals metabolic interactions within the superorganism composed of flagellate Streblomastix strix and complex community of Bacteroidetes bacteria on its surface.</title>
        <authorList>
            <person name="Treitli S.C."/>
            <person name="Kolisko M."/>
            <person name="Husnik F."/>
            <person name="Keeling P."/>
            <person name="Hampl V."/>
        </authorList>
    </citation>
    <scope>NUCLEOTIDE SEQUENCE [LARGE SCALE GENOMIC DNA]</scope>
    <source>
        <strain evidence="1">ST1C</strain>
    </source>
</reference>
<accession>A0A5J4UT09</accession>
<gene>
    <name evidence="1" type="ORF">EZS28_030965</name>
</gene>
<dbReference type="EMBL" id="SNRW01012691">
    <property type="protein sequence ID" value="KAA6373507.1"/>
    <property type="molecule type" value="Genomic_DNA"/>
</dbReference>
<dbReference type="AlphaFoldDB" id="A0A5J4UT09"/>
<name>A0A5J4UT09_9EUKA</name>
<dbReference type="Proteomes" id="UP000324800">
    <property type="component" value="Unassembled WGS sequence"/>
</dbReference>
<evidence type="ECO:0000313" key="1">
    <source>
        <dbReference type="EMBL" id="KAA6373507.1"/>
    </source>
</evidence>
<organism evidence="1 2">
    <name type="scientific">Streblomastix strix</name>
    <dbReference type="NCBI Taxonomy" id="222440"/>
    <lineage>
        <taxon>Eukaryota</taxon>
        <taxon>Metamonada</taxon>
        <taxon>Preaxostyla</taxon>
        <taxon>Oxymonadida</taxon>
        <taxon>Streblomastigidae</taxon>
        <taxon>Streblomastix</taxon>
    </lineage>
</organism>
<evidence type="ECO:0000313" key="2">
    <source>
        <dbReference type="Proteomes" id="UP000324800"/>
    </source>
</evidence>
<comment type="caution">
    <text evidence="1">The sequence shown here is derived from an EMBL/GenBank/DDBJ whole genome shotgun (WGS) entry which is preliminary data.</text>
</comment>
<sequence>MTRGKSRTDQGLNTDLTMKKDNIQEIMEDKELVPDRLIARIQKWEEIGGASRVLMGAQPSWISKTLLEELEARHFHPKFRGSTQQHMEYANQLQQEL</sequence>